<dbReference type="Pfam" id="PF00999">
    <property type="entry name" value="Na_H_Exchanger"/>
    <property type="match status" value="1"/>
</dbReference>
<comment type="subcellular location">
    <subcellularLocation>
        <location evidence="1">Membrane</location>
        <topology evidence="1">Multi-pass membrane protein</topology>
    </subcellularLocation>
</comment>
<evidence type="ECO:0000256" key="5">
    <source>
        <dbReference type="ARBA" id="ARBA00023065"/>
    </source>
</evidence>
<organism evidence="9 10">
    <name type="scientific">Aquisalimonas asiatica</name>
    <dbReference type="NCBI Taxonomy" id="406100"/>
    <lineage>
        <taxon>Bacteria</taxon>
        <taxon>Pseudomonadati</taxon>
        <taxon>Pseudomonadota</taxon>
        <taxon>Gammaproteobacteria</taxon>
        <taxon>Chromatiales</taxon>
        <taxon>Ectothiorhodospiraceae</taxon>
        <taxon>Aquisalimonas</taxon>
    </lineage>
</organism>
<dbReference type="RefSeq" id="WP_091641088.1">
    <property type="nucleotide sequence ID" value="NZ_FOEG01000002.1"/>
</dbReference>
<feature type="transmembrane region" description="Helical" evidence="7">
    <location>
        <begin position="6"/>
        <end position="24"/>
    </location>
</feature>
<dbReference type="STRING" id="406100.SAMN04488052_102350"/>
<feature type="transmembrane region" description="Helical" evidence="7">
    <location>
        <begin position="198"/>
        <end position="219"/>
    </location>
</feature>
<feature type="transmembrane region" description="Helical" evidence="7">
    <location>
        <begin position="278"/>
        <end position="298"/>
    </location>
</feature>
<dbReference type="OrthoDB" id="9778229at2"/>
<gene>
    <name evidence="9" type="ORF">SAMN04488052_102350</name>
</gene>
<evidence type="ECO:0000256" key="7">
    <source>
        <dbReference type="SAM" id="Phobius"/>
    </source>
</evidence>
<keyword evidence="6 7" id="KW-0472">Membrane</keyword>
<feature type="transmembrane region" description="Helical" evidence="7">
    <location>
        <begin position="341"/>
        <end position="360"/>
    </location>
</feature>
<feature type="transmembrane region" description="Helical" evidence="7">
    <location>
        <begin position="55"/>
        <end position="74"/>
    </location>
</feature>
<dbReference type="PANTHER" id="PTHR43021:SF2">
    <property type="entry name" value="CATION_H+ EXCHANGER DOMAIN-CONTAINING PROTEIN"/>
    <property type="match status" value="1"/>
</dbReference>
<feature type="transmembrane region" description="Helical" evidence="7">
    <location>
        <begin position="372"/>
        <end position="395"/>
    </location>
</feature>
<keyword evidence="3 7" id="KW-0812">Transmembrane</keyword>
<keyword evidence="4 7" id="KW-1133">Transmembrane helix</keyword>
<evidence type="ECO:0000256" key="6">
    <source>
        <dbReference type="ARBA" id="ARBA00023136"/>
    </source>
</evidence>
<evidence type="ECO:0000313" key="10">
    <source>
        <dbReference type="Proteomes" id="UP000199657"/>
    </source>
</evidence>
<evidence type="ECO:0000313" key="9">
    <source>
        <dbReference type="EMBL" id="SEO71548.1"/>
    </source>
</evidence>
<keyword evidence="5" id="KW-0406">Ion transport</keyword>
<proteinExistence type="predicted"/>
<reference evidence="9 10" key="1">
    <citation type="submission" date="2016-10" db="EMBL/GenBank/DDBJ databases">
        <authorList>
            <person name="de Groot N.N."/>
        </authorList>
    </citation>
    <scope>NUCLEOTIDE SEQUENCE [LARGE SCALE GENOMIC DNA]</scope>
    <source>
        <strain evidence="9 10">CGMCC 1.6291</strain>
    </source>
</reference>
<evidence type="ECO:0000259" key="8">
    <source>
        <dbReference type="Pfam" id="PF00999"/>
    </source>
</evidence>
<dbReference type="GO" id="GO:0016020">
    <property type="term" value="C:membrane"/>
    <property type="evidence" value="ECO:0007669"/>
    <property type="project" value="UniProtKB-SubCell"/>
</dbReference>
<dbReference type="InterPro" id="IPR038770">
    <property type="entry name" value="Na+/solute_symporter_sf"/>
</dbReference>
<feature type="transmembrane region" description="Helical" evidence="7">
    <location>
        <begin position="86"/>
        <end position="112"/>
    </location>
</feature>
<dbReference type="GO" id="GO:0015297">
    <property type="term" value="F:antiporter activity"/>
    <property type="evidence" value="ECO:0007669"/>
    <property type="project" value="UniProtKB-KW"/>
</dbReference>
<accession>A0A1H8RZJ3</accession>
<feature type="transmembrane region" description="Helical" evidence="7">
    <location>
        <begin position="160"/>
        <end position="178"/>
    </location>
</feature>
<name>A0A1H8RZJ3_9GAMM</name>
<feature type="transmembrane region" description="Helical" evidence="7">
    <location>
        <begin position="124"/>
        <end position="148"/>
    </location>
</feature>
<keyword evidence="2" id="KW-0050">Antiport</keyword>
<evidence type="ECO:0000256" key="4">
    <source>
        <dbReference type="ARBA" id="ARBA00022989"/>
    </source>
</evidence>
<keyword evidence="2" id="KW-0813">Transport</keyword>
<evidence type="ECO:0000256" key="2">
    <source>
        <dbReference type="ARBA" id="ARBA00022449"/>
    </source>
</evidence>
<protein>
    <submittedName>
        <fullName evidence="9">Kef-type K+ transport system, membrane component KefB</fullName>
    </submittedName>
</protein>
<dbReference type="PANTHER" id="PTHR43021">
    <property type="entry name" value="NA(+)/H(+) ANTIPORTER-RELATED"/>
    <property type="match status" value="1"/>
</dbReference>
<dbReference type="Proteomes" id="UP000199657">
    <property type="component" value="Unassembled WGS sequence"/>
</dbReference>
<sequence length="404" mass="41961">MEFLLTIGLMMALGGIGGVVATRLRLPRITGYIAVGILLSPSVLPLLDWSFVDDLSVIALAALGVIGYAIGTSIRVDTLRGLGRSILWITLMQGLGAWLLTVALLVPLGPWLFPGVEGGGYLSFYLPVAFLIGAIAWPTAPAVTIALVREVNAKGVMTTAALTVVALSDAAAVIAFGLSLEVTRAFIETGTFSWLEGVALPAATLAGSVVLGIGAGVLVNGAVRLLPDRRPVVLVLTLGGIALCMVLARTLGLSMILAALVMGFVAANLRGGERLAQALHPVEGLVFVLFFVISGVYFDVLALETAWLLAVMITVARCLGKYGGARLGAVMAGAPTALRDYLGLLLLPKAGLTLGLAFLARETLSEPLGTLLFNGLLVSTILNMLLTPPLAKWALMKSGEARQG</sequence>
<feature type="transmembrane region" description="Helical" evidence="7">
    <location>
        <begin position="31"/>
        <end position="49"/>
    </location>
</feature>
<dbReference type="GO" id="GO:1902600">
    <property type="term" value="P:proton transmembrane transport"/>
    <property type="evidence" value="ECO:0007669"/>
    <property type="project" value="InterPro"/>
</dbReference>
<dbReference type="InterPro" id="IPR006153">
    <property type="entry name" value="Cation/H_exchanger_TM"/>
</dbReference>
<evidence type="ECO:0000256" key="1">
    <source>
        <dbReference type="ARBA" id="ARBA00004141"/>
    </source>
</evidence>
<evidence type="ECO:0000256" key="3">
    <source>
        <dbReference type="ARBA" id="ARBA00022692"/>
    </source>
</evidence>
<keyword evidence="10" id="KW-1185">Reference proteome</keyword>
<feature type="domain" description="Cation/H+ exchanger transmembrane" evidence="8">
    <location>
        <begin position="11"/>
        <end position="393"/>
    </location>
</feature>
<feature type="transmembrane region" description="Helical" evidence="7">
    <location>
        <begin position="254"/>
        <end position="271"/>
    </location>
</feature>
<dbReference type="Gene3D" id="1.20.1530.20">
    <property type="match status" value="1"/>
</dbReference>
<dbReference type="EMBL" id="FOEG01000002">
    <property type="protein sequence ID" value="SEO71548.1"/>
    <property type="molecule type" value="Genomic_DNA"/>
</dbReference>
<dbReference type="AlphaFoldDB" id="A0A1H8RZJ3"/>